<proteinExistence type="inferred from homology"/>
<dbReference type="InterPro" id="IPR042094">
    <property type="entry name" value="T2SS_GspF_sf"/>
</dbReference>
<evidence type="ECO:0000256" key="3">
    <source>
        <dbReference type="ARBA" id="ARBA00022475"/>
    </source>
</evidence>
<evidence type="ECO:0000256" key="4">
    <source>
        <dbReference type="ARBA" id="ARBA00022519"/>
    </source>
</evidence>
<feature type="transmembrane region" description="Helical" evidence="8">
    <location>
        <begin position="230"/>
        <end position="249"/>
    </location>
</feature>
<evidence type="ECO:0000313" key="11">
    <source>
        <dbReference type="Proteomes" id="UP000179023"/>
    </source>
</evidence>
<accession>A0A1G2KI27</accession>
<feature type="domain" description="Type II secretion system protein GspF" evidence="9">
    <location>
        <begin position="77"/>
        <end position="200"/>
    </location>
</feature>
<evidence type="ECO:0000256" key="6">
    <source>
        <dbReference type="ARBA" id="ARBA00022989"/>
    </source>
</evidence>
<keyword evidence="7 8" id="KW-0472">Membrane</keyword>
<comment type="subcellular location">
    <subcellularLocation>
        <location evidence="1">Cell inner membrane</location>
        <topology evidence="1">Multi-pass membrane protein</topology>
    </subcellularLocation>
</comment>
<organism evidence="10 11">
    <name type="scientific">Candidatus Sungbacteria bacterium RIFCSPHIGHO2_02_FULL_47_11</name>
    <dbReference type="NCBI Taxonomy" id="1802270"/>
    <lineage>
        <taxon>Bacteria</taxon>
        <taxon>Candidatus Sungiibacteriota</taxon>
    </lineage>
</organism>
<evidence type="ECO:0000256" key="7">
    <source>
        <dbReference type="ARBA" id="ARBA00023136"/>
    </source>
</evidence>
<keyword evidence="5 8" id="KW-0812">Transmembrane</keyword>
<evidence type="ECO:0000256" key="2">
    <source>
        <dbReference type="ARBA" id="ARBA00005745"/>
    </source>
</evidence>
<dbReference type="InterPro" id="IPR003004">
    <property type="entry name" value="GspF/PilC"/>
</dbReference>
<evidence type="ECO:0000256" key="5">
    <source>
        <dbReference type="ARBA" id="ARBA00022692"/>
    </source>
</evidence>
<dbReference type="PANTHER" id="PTHR30012">
    <property type="entry name" value="GENERAL SECRETION PATHWAY PROTEIN"/>
    <property type="match status" value="1"/>
</dbReference>
<dbReference type="PRINTS" id="PR00812">
    <property type="entry name" value="BCTERIALGSPF"/>
</dbReference>
<comment type="caution">
    <text evidence="10">The sequence shown here is derived from an EMBL/GenBank/DDBJ whole genome shotgun (WGS) entry which is preliminary data.</text>
</comment>
<comment type="similarity">
    <text evidence="2">Belongs to the GSP F family.</text>
</comment>
<dbReference type="AlphaFoldDB" id="A0A1G2KI27"/>
<keyword evidence="3" id="KW-1003">Cell membrane</keyword>
<dbReference type="Gene3D" id="1.20.81.30">
    <property type="entry name" value="Type II secretion system (T2SS), domain F"/>
    <property type="match status" value="2"/>
</dbReference>
<dbReference type="Proteomes" id="UP000179023">
    <property type="component" value="Unassembled WGS sequence"/>
</dbReference>
<gene>
    <name evidence="10" type="ORF">A3C07_04235</name>
</gene>
<feature type="transmembrane region" description="Helical" evidence="8">
    <location>
        <begin position="177"/>
        <end position="199"/>
    </location>
</feature>
<dbReference type="PANTHER" id="PTHR30012:SF0">
    <property type="entry name" value="TYPE II SECRETION SYSTEM PROTEIN F-RELATED"/>
    <property type="match status" value="1"/>
</dbReference>
<keyword evidence="4" id="KW-0997">Cell inner membrane</keyword>
<name>A0A1G2KI27_9BACT</name>
<dbReference type="EMBL" id="MHQI01000048">
    <property type="protein sequence ID" value="OGZ99102.1"/>
    <property type="molecule type" value="Genomic_DNA"/>
</dbReference>
<reference evidence="10 11" key="1">
    <citation type="journal article" date="2016" name="Nat. Commun.">
        <title>Thousands of microbial genomes shed light on interconnected biogeochemical processes in an aquifer system.</title>
        <authorList>
            <person name="Anantharaman K."/>
            <person name="Brown C.T."/>
            <person name="Hug L.A."/>
            <person name="Sharon I."/>
            <person name="Castelle C.J."/>
            <person name="Probst A.J."/>
            <person name="Thomas B.C."/>
            <person name="Singh A."/>
            <person name="Wilkins M.J."/>
            <person name="Karaoz U."/>
            <person name="Brodie E.L."/>
            <person name="Williams K.H."/>
            <person name="Hubbard S.S."/>
            <person name="Banfield J.F."/>
        </authorList>
    </citation>
    <scope>NUCLEOTIDE SEQUENCE [LARGE SCALE GENOMIC DNA]</scope>
</reference>
<evidence type="ECO:0000256" key="1">
    <source>
        <dbReference type="ARBA" id="ARBA00004429"/>
    </source>
</evidence>
<feature type="transmembrane region" description="Helical" evidence="8">
    <location>
        <begin position="384"/>
        <end position="405"/>
    </location>
</feature>
<evidence type="ECO:0000256" key="8">
    <source>
        <dbReference type="SAM" id="Phobius"/>
    </source>
</evidence>
<dbReference type="STRING" id="1802270.A3C07_04235"/>
<dbReference type="GO" id="GO:0005886">
    <property type="term" value="C:plasma membrane"/>
    <property type="evidence" value="ECO:0007669"/>
    <property type="project" value="UniProtKB-SubCell"/>
</dbReference>
<dbReference type="FunFam" id="1.20.81.30:FF:000001">
    <property type="entry name" value="Type II secretion system protein F"/>
    <property type="match status" value="2"/>
</dbReference>
<protein>
    <recommendedName>
        <fullName evidence="9">Type II secretion system protein GspF domain-containing protein</fullName>
    </recommendedName>
</protein>
<evidence type="ECO:0000259" key="9">
    <source>
        <dbReference type="Pfam" id="PF00482"/>
    </source>
</evidence>
<feature type="domain" description="Type II secretion system protein GspF" evidence="9">
    <location>
        <begin position="280"/>
        <end position="403"/>
    </location>
</feature>
<sequence length="411" mass="45247">MLTFVYSAAKKTGEIEKGEREAENQQTLARALKQEGLFLVEAREKGSGNVSTAGLNINLDDYIAYITPIKLVDKMFFARNLAVMVEAGLSLTRALDALAEQASNKRFKKIIRDLDHSVTQGTSFSDSLRPHEKVFGSLFVNMVAVGEVTGKLTLVLKLLGNQMRKDNDLKKRVRGAMIYPAIIMSVLVVVGTLMMIYVVPTLTQTIIELDVELPLTTKIVIGTSNFIQNYILWVVAGVLAGSIVFWRALKTASGKTLFDRFVLKLPIFGSLIRNYNTARFCRTLAYLITSGVAFVKSLEITATVLGNTLFKRAATAAAAEVQKGRQLHEIMQEYKAIFQPITIQMIEVGEETGKVASMLLRLALFFEEDVTNTTKNLSSVIEPILMVVIGVAVGFFAISMLQPIYGSLGSI</sequence>
<dbReference type="InterPro" id="IPR018076">
    <property type="entry name" value="T2SS_GspF_dom"/>
</dbReference>
<keyword evidence="6 8" id="KW-1133">Transmembrane helix</keyword>
<feature type="transmembrane region" description="Helical" evidence="8">
    <location>
        <begin position="134"/>
        <end position="156"/>
    </location>
</feature>
<evidence type="ECO:0000313" key="10">
    <source>
        <dbReference type="EMBL" id="OGZ99102.1"/>
    </source>
</evidence>
<dbReference type="Pfam" id="PF00482">
    <property type="entry name" value="T2SSF"/>
    <property type="match status" value="2"/>
</dbReference>